<dbReference type="InterPro" id="IPR003723">
    <property type="entry name" value="Precorrin-6x_reduct"/>
</dbReference>
<evidence type="ECO:0000256" key="3">
    <source>
        <dbReference type="ARBA" id="ARBA00023002"/>
    </source>
</evidence>
<comment type="pathway">
    <text evidence="1">Cofactor biosynthesis; adenosylcobalamin biosynthesis.</text>
</comment>
<evidence type="ECO:0000256" key="2">
    <source>
        <dbReference type="ARBA" id="ARBA00022573"/>
    </source>
</evidence>
<reference evidence="5 6" key="1">
    <citation type="submission" date="2011-08" db="EMBL/GenBank/DDBJ databases">
        <title>The Genome Sequence of Clostridium citroniae WAL-17108.</title>
        <authorList>
            <consortium name="The Broad Institute Genome Sequencing Platform"/>
            <person name="Earl A."/>
            <person name="Ward D."/>
            <person name="Feldgarden M."/>
            <person name="Gevers D."/>
            <person name="Finegold S.M."/>
            <person name="Summanen P.H."/>
            <person name="Molitoris D.R."/>
            <person name="Vaisanen M.L."/>
            <person name="Daigneault M."/>
            <person name="Allen-Vercoe E."/>
            <person name="Young S.K."/>
            <person name="Zeng Q."/>
            <person name="Gargeya S."/>
            <person name="Fitzgerald M."/>
            <person name="Haas B."/>
            <person name="Abouelleil A."/>
            <person name="Alvarado L."/>
            <person name="Arachchi H.M."/>
            <person name="Berlin A."/>
            <person name="Brown A."/>
            <person name="Chapman S.B."/>
            <person name="Chen Z."/>
            <person name="Dunbar C."/>
            <person name="Freedman E."/>
            <person name="Gearin G."/>
            <person name="Gellesch M."/>
            <person name="Goldberg J."/>
            <person name="Griggs A."/>
            <person name="Gujja S."/>
            <person name="Heiman D."/>
            <person name="Howarth C."/>
            <person name="Larson L."/>
            <person name="Lui A."/>
            <person name="MacDonald P.J.P."/>
            <person name="Montmayeur A."/>
            <person name="Murphy C."/>
            <person name="Neiman D."/>
            <person name="Pearson M."/>
            <person name="Priest M."/>
            <person name="Roberts A."/>
            <person name="Saif S."/>
            <person name="Shea T."/>
            <person name="Shenoy N."/>
            <person name="Sisk P."/>
            <person name="Stolte C."/>
            <person name="Sykes S."/>
            <person name="Wortman J."/>
            <person name="Nusbaum C."/>
            <person name="Birren B."/>
        </authorList>
    </citation>
    <scope>NUCLEOTIDE SEQUENCE [LARGE SCALE GENOMIC DNA]</scope>
    <source>
        <strain evidence="5 6">WAL-17108</strain>
    </source>
</reference>
<evidence type="ECO:0000313" key="5">
    <source>
        <dbReference type="EMBL" id="EHE98025.1"/>
    </source>
</evidence>
<evidence type="ECO:0000256" key="1">
    <source>
        <dbReference type="ARBA" id="ARBA00004953"/>
    </source>
</evidence>
<gene>
    <name evidence="5" type="ORF">HMPREF9469_03358</name>
</gene>
<organism evidence="5 6">
    <name type="scientific">[Clostridium] citroniae WAL-17108</name>
    <dbReference type="NCBI Taxonomy" id="742733"/>
    <lineage>
        <taxon>Bacteria</taxon>
        <taxon>Bacillati</taxon>
        <taxon>Bacillota</taxon>
        <taxon>Clostridia</taxon>
        <taxon>Lachnospirales</taxon>
        <taxon>Lachnospiraceae</taxon>
        <taxon>Enterocloster</taxon>
    </lineage>
</organism>
<dbReference type="PATRIC" id="fig|742733.3.peg.3483"/>
<dbReference type="RefSeq" id="WP_007863974.1">
    <property type="nucleotide sequence ID" value="NZ_JH376423.1"/>
</dbReference>
<accession>G5HLD0</accession>
<keyword evidence="2" id="KW-0169">Cobalamin biosynthesis</keyword>
<sequence>MEKSESKEKKKAVLFAGTTEGRLLAGYLVSMGCETVVCVATEYGQYIMESCTAEPDAQPGVQPDAQPDAQPGMQPDAQPDIRQGRLDRAGMEALLDQVKPGMVIDATHPYAVEVTRNIRTACETRPWIRLLRCQRDKGRERENVVSVPDLGTAVSWLKHREGNILVTTGSKELASFCELKNYRQRVYARVLPSVESVQMCRNLGYEGRHIIALQGPFSREMNLAMIREYDCRYLVTKDGGRAGGLEEKLDAASRAGITAVLIDRPDSGQGISLEEVKKQIKEWMDHEG</sequence>
<feature type="region of interest" description="Disordered" evidence="4">
    <location>
        <begin position="54"/>
        <end position="81"/>
    </location>
</feature>
<dbReference type="AlphaFoldDB" id="G5HLD0"/>
<dbReference type="PANTHER" id="PTHR36925:SF1">
    <property type="entry name" value="COBALT-PRECORRIN-6A REDUCTASE"/>
    <property type="match status" value="1"/>
</dbReference>
<dbReference type="NCBIfam" id="TIGR00715">
    <property type="entry name" value="precor6x_red"/>
    <property type="match status" value="1"/>
</dbReference>
<dbReference type="EMBL" id="ADLJ01000026">
    <property type="protein sequence ID" value="EHE98025.1"/>
    <property type="molecule type" value="Genomic_DNA"/>
</dbReference>
<protein>
    <submittedName>
        <fullName evidence="5">Precorrin-6x reductase</fullName>
    </submittedName>
</protein>
<dbReference type="HOGENOM" id="CLU_068627_0_0_9"/>
<dbReference type="GO" id="GO:0009236">
    <property type="term" value="P:cobalamin biosynthetic process"/>
    <property type="evidence" value="ECO:0007669"/>
    <property type="project" value="UniProtKB-UniPathway"/>
</dbReference>
<dbReference type="UniPathway" id="UPA00148"/>
<dbReference type="GO" id="GO:0016994">
    <property type="term" value="F:precorrin-6A reductase activity"/>
    <property type="evidence" value="ECO:0007669"/>
    <property type="project" value="InterPro"/>
</dbReference>
<keyword evidence="3" id="KW-0560">Oxidoreductase</keyword>
<proteinExistence type="predicted"/>
<comment type="caution">
    <text evidence="5">The sequence shown here is derived from an EMBL/GenBank/DDBJ whole genome shotgun (WGS) entry which is preliminary data.</text>
</comment>
<dbReference type="PANTHER" id="PTHR36925">
    <property type="entry name" value="COBALT-PRECORRIN-6A REDUCTASE"/>
    <property type="match status" value="1"/>
</dbReference>
<dbReference type="Pfam" id="PF02571">
    <property type="entry name" value="CbiJ"/>
    <property type="match status" value="1"/>
</dbReference>
<dbReference type="PROSITE" id="PS51257">
    <property type="entry name" value="PROKAR_LIPOPROTEIN"/>
    <property type="match status" value="1"/>
</dbReference>
<evidence type="ECO:0000313" key="6">
    <source>
        <dbReference type="Proteomes" id="UP000003763"/>
    </source>
</evidence>
<dbReference type="Proteomes" id="UP000003763">
    <property type="component" value="Unassembled WGS sequence"/>
</dbReference>
<name>G5HLD0_9FIRM</name>
<dbReference type="PROSITE" id="PS51014">
    <property type="entry name" value="COBK_CBIJ"/>
    <property type="match status" value="1"/>
</dbReference>
<evidence type="ECO:0000256" key="4">
    <source>
        <dbReference type="SAM" id="MobiDB-lite"/>
    </source>
</evidence>
<dbReference type="eggNOG" id="COG2099">
    <property type="taxonomic scope" value="Bacteria"/>
</dbReference>